<evidence type="ECO:0000313" key="5">
    <source>
        <dbReference type="Proteomes" id="UP001642484"/>
    </source>
</evidence>
<evidence type="ECO:0000256" key="2">
    <source>
        <dbReference type="ARBA" id="ARBA00022553"/>
    </source>
</evidence>
<gene>
    <name evidence="4" type="ORF">CCMP2556_LOCUS4055</name>
</gene>
<dbReference type="Proteomes" id="UP001642484">
    <property type="component" value="Unassembled WGS sequence"/>
</dbReference>
<proteinExistence type="predicted"/>
<evidence type="ECO:0000259" key="3">
    <source>
        <dbReference type="PROSITE" id="PS50075"/>
    </source>
</evidence>
<protein>
    <recommendedName>
        <fullName evidence="3">Carrier domain-containing protein</fullName>
    </recommendedName>
</protein>
<feature type="domain" description="Carrier" evidence="3">
    <location>
        <begin position="669"/>
        <end position="745"/>
    </location>
</feature>
<dbReference type="Gene3D" id="1.10.1200.10">
    <property type="entry name" value="ACP-like"/>
    <property type="match status" value="3"/>
</dbReference>
<evidence type="ECO:0000256" key="1">
    <source>
        <dbReference type="ARBA" id="ARBA00022450"/>
    </source>
</evidence>
<feature type="domain" description="Carrier" evidence="3">
    <location>
        <begin position="872"/>
        <end position="948"/>
    </location>
</feature>
<dbReference type="InterPro" id="IPR020806">
    <property type="entry name" value="PKS_PP-bd"/>
</dbReference>
<name>A0ABP0I0M4_9DINO</name>
<keyword evidence="5" id="KW-1185">Reference proteome</keyword>
<keyword evidence="2" id="KW-0597">Phosphoprotein</keyword>
<feature type="domain" description="Carrier" evidence="3">
    <location>
        <begin position="773"/>
        <end position="849"/>
    </location>
</feature>
<keyword evidence="1" id="KW-0596">Phosphopantetheine</keyword>
<accession>A0ABP0I0M4</accession>
<reference evidence="4 5" key="1">
    <citation type="submission" date="2024-02" db="EMBL/GenBank/DDBJ databases">
        <authorList>
            <person name="Chen Y."/>
            <person name="Shah S."/>
            <person name="Dougan E. K."/>
            <person name="Thang M."/>
            <person name="Chan C."/>
        </authorList>
    </citation>
    <scope>NUCLEOTIDE SEQUENCE [LARGE SCALE GENOMIC DNA]</scope>
</reference>
<comment type="caution">
    <text evidence="4">The sequence shown here is derived from an EMBL/GenBank/DDBJ whole genome shotgun (WGS) entry which is preliminary data.</text>
</comment>
<dbReference type="InterPro" id="IPR009081">
    <property type="entry name" value="PP-bd_ACP"/>
</dbReference>
<evidence type="ECO:0000313" key="4">
    <source>
        <dbReference type="EMBL" id="CAK8995522.1"/>
    </source>
</evidence>
<dbReference type="SUPFAM" id="SSF48452">
    <property type="entry name" value="TPR-like"/>
    <property type="match status" value="3"/>
</dbReference>
<dbReference type="SMART" id="SM00028">
    <property type="entry name" value="TPR"/>
    <property type="match status" value="5"/>
</dbReference>
<dbReference type="PANTHER" id="PTHR10098">
    <property type="entry name" value="RAPSYN-RELATED"/>
    <property type="match status" value="1"/>
</dbReference>
<organism evidence="4 5">
    <name type="scientific">Durusdinium trenchii</name>
    <dbReference type="NCBI Taxonomy" id="1381693"/>
    <lineage>
        <taxon>Eukaryota</taxon>
        <taxon>Sar</taxon>
        <taxon>Alveolata</taxon>
        <taxon>Dinophyceae</taxon>
        <taxon>Suessiales</taxon>
        <taxon>Symbiodiniaceae</taxon>
        <taxon>Durusdinium</taxon>
    </lineage>
</organism>
<dbReference type="Gene3D" id="1.25.40.10">
    <property type="entry name" value="Tetratricopeptide repeat domain"/>
    <property type="match status" value="3"/>
</dbReference>
<dbReference type="Pfam" id="PF00550">
    <property type="entry name" value="PP-binding"/>
    <property type="match status" value="3"/>
</dbReference>
<dbReference type="SUPFAM" id="SSF47336">
    <property type="entry name" value="ACP-like"/>
    <property type="match status" value="3"/>
</dbReference>
<dbReference type="EMBL" id="CAXAMN010001636">
    <property type="protein sequence ID" value="CAK8995522.1"/>
    <property type="molecule type" value="Genomic_DNA"/>
</dbReference>
<dbReference type="InterPro" id="IPR011990">
    <property type="entry name" value="TPR-like_helical_dom_sf"/>
</dbReference>
<dbReference type="SMART" id="SM00823">
    <property type="entry name" value="PKS_PP"/>
    <property type="match status" value="3"/>
</dbReference>
<dbReference type="InterPro" id="IPR036736">
    <property type="entry name" value="ACP-like_sf"/>
</dbReference>
<sequence>MGQLTQEARLRFRNARRDLKYDRINAALDEATQAYASFQLSGDLDGMAECVRIVSHALGRQGLRKQAVQMATEELEKFREKNQKRAEALMLVTLAEIKLNANQKESREEACHLANQARLAFTNLKDRKMEGESCLASGNALLKCGAFDFALEAFQQARPIFKSLQQVSLEGRALHGLACCHAAGGLYTRAVEQAKEACKCFETSQSSIFQTAVLEAISSWYVECGELQLARSFAEQSLAMAQEASSPRREASALRSLVKVYILQGDANSVLGNCLDAVSRYRDMNAREAESIALAALVECSIASQVRPRSFLIPHCQGSLDRSLQAATDACIAFREMGDAHQEMHMCCTMARLCLEHQQLDQAESHARTALQLARGLDDRLGHGEALGLLAQAFMTKDDGSEKALVLLKKEQVVCQDAKDQLGEALCSLSLAHVYMELSKPKEVLASADAASRLFRSIGDKMGELSALQITADVHARAMRYAEMSSALEKALTLAEALGDVVTEASLNISLAQAQMGLLEVSSMQPKSDTFQMQGALAAKAAKRAVALARRQQRSDLIISALCALSQTQFLVGEKQAARSAAKAAASLAKGQPLTEATALVLAANSCIAMGKTDAAKEAASNALYLFEEVKDYVGQDLAKATLDAIDNPVSAVSISGKMRLVRKRKTSVNAEALRQKVRNVVSEIVGMDALMDDTPLMQSGLTSQSAVLLRNALSNEIPGPSLPFTLMFDYPSITDLSAFFVESAGGEEEEVEEWVEDTSAAGARKAQARSGPSPDELRKQVRDVVAEIVGMDDLVDDTPLMQAGLTSQSAVLLRNSLSKELPGASLPFTMMFDYPSINALTEFFVARSGPQVDMDMIEDEDEGAPMMRSSLDPQVTQRQVRQIVEDIVGMDDFADDAALMQHGITSHNAVLLRDALSKEFQGPNMPHTLIFDYPSVLDLTEYIMVRAQK</sequence>
<dbReference type="PROSITE" id="PS50075">
    <property type="entry name" value="CARRIER"/>
    <property type="match status" value="3"/>
</dbReference>
<dbReference type="InterPro" id="IPR019734">
    <property type="entry name" value="TPR_rpt"/>
</dbReference>